<dbReference type="EMBL" id="HG994373">
    <property type="protein sequence ID" value="CAF1770096.1"/>
    <property type="molecule type" value="Genomic_DNA"/>
</dbReference>
<proteinExistence type="predicted"/>
<dbReference type="AlphaFoldDB" id="A0A816IY49"/>
<accession>A0A816IY49</accession>
<organism evidence="2">
    <name type="scientific">Brassica napus</name>
    <name type="common">Rape</name>
    <dbReference type="NCBI Taxonomy" id="3708"/>
    <lineage>
        <taxon>Eukaryota</taxon>
        <taxon>Viridiplantae</taxon>
        <taxon>Streptophyta</taxon>
        <taxon>Embryophyta</taxon>
        <taxon>Tracheophyta</taxon>
        <taxon>Spermatophyta</taxon>
        <taxon>Magnoliopsida</taxon>
        <taxon>eudicotyledons</taxon>
        <taxon>Gunneridae</taxon>
        <taxon>Pentapetalae</taxon>
        <taxon>rosids</taxon>
        <taxon>malvids</taxon>
        <taxon>Brassicales</taxon>
        <taxon>Brassicaceae</taxon>
        <taxon>Brassiceae</taxon>
        <taxon>Brassica</taxon>
    </lineage>
</organism>
<name>A0A816IY49_BRANA</name>
<dbReference type="OrthoDB" id="912098at2759"/>
<evidence type="ECO:0000256" key="1">
    <source>
        <dbReference type="SAM" id="MobiDB-lite"/>
    </source>
</evidence>
<protein>
    <submittedName>
        <fullName evidence="2">(rape) hypothetical protein</fullName>
    </submittedName>
</protein>
<sequence>MKKISFLYIKNMRRHTVLIIILLLHTCLFLGIIVTRECQEVHFKSEPEKISTKTNYERLMPTWVEEKMGHKHPSGPNPTGNRHPPVKVKP</sequence>
<evidence type="ECO:0000313" key="2">
    <source>
        <dbReference type="EMBL" id="CAF1770096.1"/>
    </source>
</evidence>
<gene>
    <name evidence="2" type="ORF">DARMORV10_C09P51590.1</name>
</gene>
<dbReference type="Proteomes" id="UP001295469">
    <property type="component" value="Chromosome C09"/>
</dbReference>
<reference evidence="2" key="1">
    <citation type="submission" date="2021-01" db="EMBL/GenBank/DDBJ databases">
        <authorList>
            <consortium name="Genoscope - CEA"/>
            <person name="William W."/>
        </authorList>
    </citation>
    <scope>NUCLEOTIDE SEQUENCE</scope>
</reference>
<feature type="region of interest" description="Disordered" evidence="1">
    <location>
        <begin position="67"/>
        <end position="90"/>
    </location>
</feature>